<evidence type="ECO:0000313" key="4">
    <source>
        <dbReference type="EMBL" id="KAF2223600.1"/>
    </source>
</evidence>
<feature type="region of interest" description="Disordered" evidence="2">
    <location>
        <begin position="443"/>
        <end position="604"/>
    </location>
</feature>
<dbReference type="EC" id="2.1.2.9" evidence="1"/>
<organism evidence="4 5">
    <name type="scientific">Elsinoe ampelina</name>
    <dbReference type="NCBI Taxonomy" id="302913"/>
    <lineage>
        <taxon>Eukaryota</taxon>
        <taxon>Fungi</taxon>
        <taxon>Dikarya</taxon>
        <taxon>Ascomycota</taxon>
        <taxon>Pezizomycotina</taxon>
        <taxon>Dothideomycetes</taxon>
        <taxon>Dothideomycetidae</taxon>
        <taxon>Myriangiales</taxon>
        <taxon>Elsinoaceae</taxon>
        <taxon>Elsinoe</taxon>
    </lineage>
</organism>
<dbReference type="PANTHER" id="PTHR11138:SF5">
    <property type="entry name" value="METHIONYL-TRNA FORMYLTRANSFERASE, MITOCHONDRIAL"/>
    <property type="match status" value="1"/>
</dbReference>
<dbReference type="InterPro" id="IPR036477">
    <property type="entry name" value="Formyl_transf_N_sf"/>
</dbReference>
<dbReference type="GO" id="GO:0004479">
    <property type="term" value="F:methionyl-tRNA formyltransferase activity"/>
    <property type="evidence" value="ECO:0007669"/>
    <property type="project" value="UniProtKB-EC"/>
</dbReference>
<reference evidence="5" key="1">
    <citation type="journal article" date="2020" name="Stud. Mycol.">
        <title>101 Dothideomycetes genomes: A test case for predicting lifestyles and emergence of pathogens.</title>
        <authorList>
            <person name="Haridas S."/>
            <person name="Albert R."/>
            <person name="Binder M."/>
            <person name="Bloem J."/>
            <person name="LaButti K."/>
            <person name="Salamov A."/>
            <person name="Andreopoulos B."/>
            <person name="Baker S."/>
            <person name="Barry K."/>
            <person name="Bills G."/>
            <person name="Bluhm B."/>
            <person name="Cannon C."/>
            <person name="Castanera R."/>
            <person name="Culley D."/>
            <person name="Daum C."/>
            <person name="Ezra D."/>
            <person name="Gonzalez J."/>
            <person name="Henrissat B."/>
            <person name="Kuo A."/>
            <person name="Liang C."/>
            <person name="Lipzen A."/>
            <person name="Lutzoni F."/>
            <person name="Magnuson J."/>
            <person name="Mondo S."/>
            <person name="Nolan M."/>
            <person name="Ohm R."/>
            <person name="Pangilinan J."/>
            <person name="Park H.-J."/>
            <person name="Ramirez L."/>
            <person name="Alfaro M."/>
            <person name="Sun H."/>
            <person name="Tritt A."/>
            <person name="Yoshinaga Y."/>
            <person name="Zwiers L.-H."/>
            <person name="Turgeon B."/>
            <person name="Goodwin S."/>
            <person name="Spatafora J."/>
            <person name="Crous P."/>
            <person name="Grigoriev I."/>
        </authorList>
    </citation>
    <scope>NUCLEOTIDE SEQUENCE [LARGE SCALE GENOMIC DNA]</scope>
    <source>
        <strain evidence="5">CECT 20119</strain>
    </source>
</reference>
<dbReference type="Pfam" id="PF00551">
    <property type="entry name" value="Formyl_trans_N"/>
    <property type="match status" value="1"/>
</dbReference>
<feature type="region of interest" description="Disordered" evidence="2">
    <location>
        <begin position="345"/>
        <end position="379"/>
    </location>
</feature>
<feature type="compositionally biased region" description="Basic and acidic residues" evidence="2">
    <location>
        <begin position="572"/>
        <end position="587"/>
    </location>
</feature>
<feature type="compositionally biased region" description="Pro residues" evidence="2">
    <location>
        <begin position="483"/>
        <end position="493"/>
    </location>
</feature>
<accession>A0A6A6GDW1</accession>
<feature type="compositionally biased region" description="Basic and acidic residues" evidence="2">
    <location>
        <begin position="594"/>
        <end position="604"/>
    </location>
</feature>
<dbReference type="GO" id="GO:0005739">
    <property type="term" value="C:mitochondrion"/>
    <property type="evidence" value="ECO:0007669"/>
    <property type="project" value="TreeGrafter"/>
</dbReference>
<evidence type="ECO:0000256" key="2">
    <source>
        <dbReference type="SAM" id="MobiDB-lite"/>
    </source>
</evidence>
<dbReference type="InterPro" id="IPR002376">
    <property type="entry name" value="Formyl_transf_N"/>
</dbReference>
<dbReference type="EMBL" id="ML992506">
    <property type="protein sequence ID" value="KAF2223600.1"/>
    <property type="molecule type" value="Genomic_DNA"/>
</dbReference>
<dbReference type="InterPro" id="IPR041711">
    <property type="entry name" value="Met-tRNA-FMT_N"/>
</dbReference>
<dbReference type="OrthoDB" id="10268103at2759"/>
<gene>
    <name evidence="4" type="ORF">BDZ85DRAFT_235857</name>
</gene>
<dbReference type="AlphaFoldDB" id="A0A6A6GDW1"/>
<name>A0A6A6GDW1_9PEZI</name>
<feature type="compositionally biased region" description="Pro residues" evidence="2">
    <location>
        <begin position="514"/>
        <end position="527"/>
    </location>
</feature>
<evidence type="ECO:0000313" key="5">
    <source>
        <dbReference type="Proteomes" id="UP000799538"/>
    </source>
</evidence>
<feature type="compositionally biased region" description="Low complexity" evidence="2">
    <location>
        <begin position="494"/>
        <end position="513"/>
    </location>
</feature>
<dbReference type="Proteomes" id="UP000799538">
    <property type="component" value="Unassembled WGS sequence"/>
</dbReference>
<feature type="domain" description="Formyl transferase N-terminal" evidence="3">
    <location>
        <begin position="41"/>
        <end position="190"/>
    </location>
</feature>
<dbReference type="CDD" id="cd08646">
    <property type="entry name" value="FMT_core_Met-tRNA-FMT_N"/>
    <property type="match status" value="1"/>
</dbReference>
<sequence length="635" mass="70945">MIFRTCLYVRRQACYQWTQRRWQTGGVPSLVVERPKIPPLKILFCGSDEFSIYSLFALCKLPSSVVESIDVVCKTGARVGRGLKDIRHPLIKDAAEQIHLPVHQISTFTSWTPPRPVDLVIAVSFGLLVPPRILSLATYGGLNVHPSFLPDLYGPAPIHWAMLHSDKYSGVTLQTLHPTKFDQGDIVDQTPRPGVELAYSIDRKTNKSALFRNVDRLGLAGAEMLKENLESGAFLTRRIESTIEGEVRHARKINKEDRRIKIHEWTAEELLRRDAVLALLWDRSTYGDLKRAETFVLGKEWDRDPAGRTRLSQWEDLTELVMSARKGKGGDRNAWFTRIELKNDEPGGSPITEFAATDSPSDHGADTLDDAPSVSEPQTKQRGAFLLRRGTADWVLVFRTKDGRYVGPAYARYSSKATVPINVFVGSLVSAVTQQRRKAKELEQGFKKWRLPSPEARPQSPPIAPTDGPTQTESSTDVSSMPTTPPTPQPPYAPASRNDSPASSSSSSPDAPTSTPPSPPKPTPPRPSTSSILADMRAKALRRHENKVASERDQGSNPRAPTPTPTTTPKVQKQDQGQRREGDEGFTIRKHKSPDKVRYEVQTEERVHAREVHVRDKARAEAEDNGFRIRRHKVM</sequence>
<proteinExistence type="predicted"/>
<dbReference type="PANTHER" id="PTHR11138">
    <property type="entry name" value="METHIONYL-TRNA FORMYLTRANSFERASE"/>
    <property type="match status" value="1"/>
</dbReference>
<keyword evidence="5" id="KW-1185">Reference proteome</keyword>
<evidence type="ECO:0000259" key="3">
    <source>
        <dbReference type="Pfam" id="PF00551"/>
    </source>
</evidence>
<dbReference type="Gene3D" id="3.40.50.12230">
    <property type="match status" value="1"/>
</dbReference>
<protein>
    <recommendedName>
        <fullName evidence="1">methionyl-tRNA formyltransferase</fullName>
        <ecNumber evidence="1">2.1.2.9</ecNumber>
    </recommendedName>
</protein>
<dbReference type="SUPFAM" id="SSF53328">
    <property type="entry name" value="Formyltransferase"/>
    <property type="match status" value="1"/>
</dbReference>
<evidence type="ECO:0000256" key="1">
    <source>
        <dbReference type="ARBA" id="ARBA00012261"/>
    </source>
</evidence>